<accession>A0A953JE13</accession>
<keyword evidence="3" id="KW-0067">ATP-binding</keyword>
<dbReference type="GO" id="GO:0005524">
    <property type="term" value="F:ATP binding"/>
    <property type="evidence" value="ECO:0007669"/>
    <property type="project" value="UniProtKB-KW"/>
</dbReference>
<evidence type="ECO:0000259" key="5">
    <source>
        <dbReference type="Pfam" id="PF05157"/>
    </source>
</evidence>
<dbReference type="SUPFAM" id="SSF52540">
    <property type="entry name" value="P-loop containing nucleoside triphosphate hydrolases"/>
    <property type="match status" value="1"/>
</dbReference>
<dbReference type="InterPro" id="IPR001482">
    <property type="entry name" value="T2SS/T4SS_dom"/>
</dbReference>
<evidence type="ECO:0000313" key="7">
    <source>
        <dbReference type="Proteomes" id="UP000705867"/>
    </source>
</evidence>
<name>A0A953JE13_9BACT</name>
<dbReference type="Proteomes" id="UP000705867">
    <property type="component" value="Unassembled WGS sequence"/>
</dbReference>
<dbReference type="Gene3D" id="3.30.450.90">
    <property type="match status" value="1"/>
</dbReference>
<dbReference type="Gene3D" id="3.40.50.300">
    <property type="entry name" value="P-loop containing nucleotide triphosphate hydrolases"/>
    <property type="match status" value="1"/>
</dbReference>
<dbReference type="Pfam" id="PF05157">
    <property type="entry name" value="MshEN"/>
    <property type="match status" value="1"/>
</dbReference>
<dbReference type="InterPro" id="IPR007831">
    <property type="entry name" value="T2SS_GspE_N"/>
</dbReference>
<dbReference type="PANTHER" id="PTHR30258">
    <property type="entry name" value="TYPE II SECRETION SYSTEM PROTEIN GSPE-RELATED"/>
    <property type="match status" value="1"/>
</dbReference>
<dbReference type="GO" id="GO:0005886">
    <property type="term" value="C:plasma membrane"/>
    <property type="evidence" value="ECO:0007669"/>
    <property type="project" value="TreeGrafter"/>
</dbReference>
<comment type="caution">
    <text evidence="6">The sequence shown here is derived from an EMBL/GenBank/DDBJ whole genome shotgun (WGS) entry which is preliminary data.</text>
</comment>
<dbReference type="EMBL" id="JAIOIV010000098">
    <property type="protein sequence ID" value="MBZ0156939.1"/>
    <property type="molecule type" value="Genomic_DNA"/>
</dbReference>
<dbReference type="SUPFAM" id="SSF160246">
    <property type="entry name" value="EspE N-terminal domain-like"/>
    <property type="match status" value="1"/>
</dbReference>
<organism evidence="6 7">
    <name type="scientific">Candidatus Nitrobium versatile</name>
    <dbReference type="NCBI Taxonomy" id="2884831"/>
    <lineage>
        <taxon>Bacteria</taxon>
        <taxon>Pseudomonadati</taxon>
        <taxon>Nitrospirota</taxon>
        <taxon>Nitrospiria</taxon>
        <taxon>Nitrospirales</taxon>
        <taxon>Nitrospiraceae</taxon>
        <taxon>Candidatus Nitrobium</taxon>
    </lineage>
</organism>
<dbReference type="InterPro" id="IPR027417">
    <property type="entry name" value="P-loop_NTPase"/>
</dbReference>
<keyword evidence="2" id="KW-0547">Nucleotide-binding</keyword>
<protein>
    <submittedName>
        <fullName evidence="6">Flp pilus assembly complex ATPase component TadA</fullName>
    </submittedName>
</protein>
<proteinExistence type="inferred from homology"/>
<dbReference type="AlphaFoldDB" id="A0A953JE13"/>
<reference evidence="6" key="2">
    <citation type="submission" date="2021-08" db="EMBL/GenBank/DDBJ databases">
        <authorList>
            <person name="Dalcin Martins P."/>
        </authorList>
    </citation>
    <scope>NUCLEOTIDE SEQUENCE</scope>
    <source>
        <strain evidence="6">MAG_39</strain>
    </source>
</reference>
<feature type="domain" description="Bacterial type II secretion system protein E" evidence="4">
    <location>
        <begin position="170"/>
        <end position="533"/>
    </location>
</feature>
<dbReference type="CDD" id="cd01129">
    <property type="entry name" value="PulE-GspE-like"/>
    <property type="match status" value="1"/>
</dbReference>
<dbReference type="Pfam" id="PF00437">
    <property type="entry name" value="T2SSE"/>
    <property type="match status" value="1"/>
</dbReference>
<evidence type="ECO:0000256" key="2">
    <source>
        <dbReference type="ARBA" id="ARBA00022741"/>
    </source>
</evidence>
<sequence length="537" mass="60289">MSEQHQRIGEILIGHGVPREYIELALKEQRVRGNKLLGEILLEMSLVNSETLAYCLAKQWKLNHFSLFKSDIQEGIIDDLGFIEEHGIVPIEQNGTAVRIGMVNPKDYRRRDAVHRYVKAKLGKHTEFSVVSNETFQRYLESLIRITDEEVVKPLSQGTDQSVAGLRLLLKKGIIERCSDIHIEPAVEGGRIKMRRNGILGMQTALDPNQYQTLMNIIRVRSGMNLVEKQMPQDGRIEGEFIGEEKYKPVDFRVSLIPNWSRSGNADSVVIRILDRRTSILPLEELGMNRAVLEFLNRAKNRSHGIIIFTGPTGSGKSTSIYSAMATVDTIRRAVVTVEDPVEYRNYLWKQIQITGNLKMADALRSILRHDPDIIFCGEIRDEESAKIAFDTANTGHLVFTTLHANDSIKAIPRLQALGIPNSMIEATVLGIVSQRLARVLCSCKAEDPQSSNGDVKRYRAVGCPKCNHTGYKGRTMIAEHFPLVQSTREALQYALDGNIFKARESAGANGIHDLLKDADTKLDNGIISVEERERVI</sequence>
<dbReference type="GO" id="GO:0016887">
    <property type="term" value="F:ATP hydrolysis activity"/>
    <property type="evidence" value="ECO:0007669"/>
    <property type="project" value="TreeGrafter"/>
</dbReference>
<dbReference type="InterPro" id="IPR037257">
    <property type="entry name" value="T2SS_E_N_sf"/>
</dbReference>
<dbReference type="PANTHER" id="PTHR30258:SF2">
    <property type="entry name" value="COMG OPERON PROTEIN 1"/>
    <property type="match status" value="1"/>
</dbReference>
<evidence type="ECO:0000313" key="6">
    <source>
        <dbReference type="EMBL" id="MBZ0156939.1"/>
    </source>
</evidence>
<comment type="similarity">
    <text evidence="1">Belongs to the GSP E family.</text>
</comment>
<evidence type="ECO:0000256" key="1">
    <source>
        <dbReference type="ARBA" id="ARBA00006611"/>
    </source>
</evidence>
<reference evidence="6" key="1">
    <citation type="journal article" date="2021" name="bioRxiv">
        <title>Unraveling nitrogen, sulfur and carbon metabolic pathways and microbial community transcriptional responses to substrate deprivation and toxicity stresses in a bioreactor mimicking anoxic brackish coastal sediment conditions.</title>
        <authorList>
            <person name="Martins P.D."/>
            <person name="Echeveste M.J."/>
            <person name="Arshad A."/>
            <person name="Kurth J."/>
            <person name="Ouboter H."/>
            <person name="Jetten M.S.M."/>
            <person name="Welte C.U."/>
        </authorList>
    </citation>
    <scope>NUCLEOTIDE SEQUENCE</scope>
    <source>
        <strain evidence="6">MAG_39</strain>
    </source>
</reference>
<gene>
    <name evidence="6" type="primary">tadA</name>
    <name evidence="6" type="ORF">K8I29_12115</name>
</gene>
<evidence type="ECO:0000256" key="3">
    <source>
        <dbReference type="ARBA" id="ARBA00022840"/>
    </source>
</evidence>
<feature type="domain" description="Type II secretion system protein GspE N-terminal" evidence="5">
    <location>
        <begin position="81"/>
        <end position="143"/>
    </location>
</feature>
<evidence type="ECO:0000259" key="4">
    <source>
        <dbReference type="Pfam" id="PF00437"/>
    </source>
</evidence>